<dbReference type="PANTHER" id="PTHR43179:SF7">
    <property type="entry name" value="RHAMNOSYLTRANSFERASE WBBL"/>
    <property type="match status" value="1"/>
</dbReference>
<dbReference type="GO" id="GO:0016740">
    <property type="term" value="F:transferase activity"/>
    <property type="evidence" value="ECO:0007669"/>
    <property type="project" value="UniProtKB-KW"/>
</dbReference>
<organism evidence="2 3">
    <name type="scientific">Cedecea neteri</name>
    <dbReference type="NCBI Taxonomy" id="158822"/>
    <lineage>
        <taxon>Bacteria</taxon>
        <taxon>Pseudomonadati</taxon>
        <taxon>Pseudomonadota</taxon>
        <taxon>Gammaproteobacteria</taxon>
        <taxon>Enterobacterales</taxon>
        <taxon>Enterobacteriaceae</taxon>
        <taxon>Cedecea</taxon>
    </lineage>
</organism>
<dbReference type="Proteomes" id="UP000029481">
    <property type="component" value="Chromosome"/>
</dbReference>
<dbReference type="SUPFAM" id="SSF53448">
    <property type="entry name" value="Nucleotide-diphospho-sugar transferases"/>
    <property type="match status" value="1"/>
</dbReference>
<name>A0A089Q6L7_9ENTR</name>
<gene>
    <name evidence="2" type="ORF">JT31_20375</name>
</gene>
<protein>
    <submittedName>
        <fullName evidence="2">Colanic acid biosynthesis glycosyl transferase</fullName>
    </submittedName>
</protein>
<dbReference type="NCBIfam" id="TIGR04009">
    <property type="entry name" value="wcaE"/>
    <property type="match status" value="1"/>
</dbReference>
<feature type="domain" description="Glycosyltransferase 2-like" evidence="1">
    <location>
        <begin position="4"/>
        <end position="137"/>
    </location>
</feature>
<proteinExistence type="predicted"/>
<dbReference type="Gene3D" id="3.90.550.10">
    <property type="entry name" value="Spore Coat Polysaccharide Biosynthesis Protein SpsA, Chain A"/>
    <property type="match status" value="1"/>
</dbReference>
<dbReference type="OrthoDB" id="396512at2"/>
<dbReference type="RefSeq" id="WP_038481247.1">
    <property type="nucleotide sequence ID" value="NZ_CP009451.1"/>
</dbReference>
<evidence type="ECO:0000259" key="1">
    <source>
        <dbReference type="Pfam" id="PF00535"/>
    </source>
</evidence>
<evidence type="ECO:0000313" key="2">
    <source>
        <dbReference type="EMBL" id="AIR06891.1"/>
    </source>
</evidence>
<dbReference type="InterPro" id="IPR001173">
    <property type="entry name" value="Glyco_trans_2-like"/>
</dbReference>
<dbReference type="AlphaFoldDB" id="A0A089Q6L7"/>
<dbReference type="InterPro" id="IPR024010">
    <property type="entry name" value="Colanic_acid_synth_WcaE"/>
</dbReference>
<dbReference type="KEGG" id="cnt:JT31_20375"/>
<evidence type="ECO:0000313" key="3">
    <source>
        <dbReference type="Proteomes" id="UP000029481"/>
    </source>
</evidence>
<dbReference type="Pfam" id="PF00535">
    <property type="entry name" value="Glycos_transf_2"/>
    <property type="match status" value="1"/>
</dbReference>
<reference evidence="2 3" key="1">
    <citation type="submission" date="2014-09" db="EMBL/GenBank/DDBJ databases">
        <title>Cedecea neteri SSMD04 Genome Sequencing.</title>
        <authorList>
            <person name="Tan J.-Y."/>
        </authorList>
    </citation>
    <scope>NUCLEOTIDE SEQUENCE [LARGE SCALE GENOMIC DNA]</scope>
    <source>
        <strain evidence="2 3">SSMD04</strain>
    </source>
</reference>
<keyword evidence="2" id="KW-0808">Transferase</keyword>
<accession>A0A089Q6L7</accession>
<dbReference type="PANTHER" id="PTHR43179">
    <property type="entry name" value="RHAMNOSYLTRANSFERASE WBBL"/>
    <property type="match status" value="1"/>
</dbReference>
<keyword evidence="3" id="KW-1185">Reference proteome</keyword>
<dbReference type="InterPro" id="IPR029044">
    <property type="entry name" value="Nucleotide-diphossugar_trans"/>
</dbReference>
<dbReference type="EMBL" id="CP009451">
    <property type="protein sequence ID" value="AIR06891.1"/>
    <property type="molecule type" value="Genomic_DNA"/>
</dbReference>
<sequence>MLLSVITVAWRNYDGVVKTWQSLAHLAQAKGIEFEWIVVDGNSPDGTAEFLAGLQGQYNLRFVSEKDNGIYDAMNKGIAMAQGRYALFLNSGDAFHPEIAGVIHQLAAEGERDNAMVIGDALLDFGDGNKIRRSAKRGWYIYHSLPASHQAIFFPLSGLRKYPYDLQYKVSSDYALAAKMYKSGYAFKRIKGLVSEFSMGGVSTSNNVELCRDAKNVQRKILRVPGFIAELSFQLRLKTTGKAKALYNKT</sequence>